<keyword evidence="9" id="KW-1185">Reference proteome</keyword>
<dbReference type="EMBL" id="CP060632">
    <property type="protein sequence ID" value="QNL99388.1"/>
    <property type="molecule type" value="Genomic_DNA"/>
</dbReference>
<name>A0A7G9FLF7_9FIRM</name>
<keyword evidence="8" id="KW-0378">Hydrolase</keyword>
<dbReference type="SUPFAM" id="SSF144091">
    <property type="entry name" value="Rhomboid-like"/>
    <property type="match status" value="1"/>
</dbReference>
<comment type="subcellular location">
    <subcellularLocation>
        <location evidence="1">Membrane</location>
        <topology evidence="1">Multi-pass membrane protein</topology>
    </subcellularLocation>
</comment>
<gene>
    <name evidence="8" type="ORF">H9Q76_11830</name>
</gene>
<dbReference type="Pfam" id="PF01694">
    <property type="entry name" value="Rhomboid"/>
    <property type="match status" value="1"/>
</dbReference>
<feature type="transmembrane region" description="Helical" evidence="6">
    <location>
        <begin position="252"/>
        <end position="270"/>
    </location>
</feature>
<evidence type="ECO:0000313" key="8">
    <source>
        <dbReference type="EMBL" id="QNL99388.1"/>
    </source>
</evidence>
<feature type="compositionally biased region" description="Basic and acidic residues" evidence="5">
    <location>
        <begin position="1"/>
        <end position="15"/>
    </location>
</feature>
<feature type="domain" description="Peptidase S54 rhomboid" evidence="7">
    <location>
        <begin position="100"/>
        <end position="239"/>
    </location>
</feature>
<keyword evidence="8" id="KW-0645">Protease</keyword>
<evidence type="ECO:0000256" key="2">
    <source>
        <dbReference type="ARBA" id="ARBA00022692"/>
    </source>
</evidence>
<accession>A0A7G9FLF7</accession>
<sequence>MQLRRDNETDQERKSGPYYGMPSQKYENQNPYTNQNPYAYEDPYVVHTVPPVQPVRAKQTIPIVTILIIVANVIAAIMCIGIENTFQLAGINYEYITINHEYRRLISYMFIHADFEHLIGNMVALFLFGKLVEQRLGSLRMAIIYFGSGVGAGFLSMEIAHKLHPESPRFAAGASGAVFGIICAAVFLQIMGRKNAERKDMIIAIALVIGYAIYSAGGNVDIYGHIGGAIVGGILAFALNVKKWQGFIENQFCKILAIIATIVLCVMGVGEAHIGKDQSSLMDKRVMYIREQPVADYEMKSYGTKTYGEALDDYCTNTKWESFTAESGEQVVQFNGNAYYKGSEKEVIIQFLITGDCESYELSYFAFDDTACNWQQVDAFYKTICK</sequence>
<evidence type="ECO:0000313" key="9">
    <source>
        <dbReference type="Proteomes" id="UP000515819"/>
    </source>
</evidence>
<dbReference type="KEGG" id="wcp:H9Q76_11830"/>
<keyword evidence="3 6" id="KW-1133">Transmembrane helix</keyword>
<dbReference type="AlphaFoldDB" id="A0A7G9FLF7"/>
<dbReference type="InterPro" id="IPR035952">
    <property type="entry name" value="Rhomboid-like_sf"/>
</dbReference>
<feature type="transmembrane region" description="Helical" evidence="6">
    <location>
        <begin position="63"/>
        <end position="86"/>
    </location>
</feature>
<dbReference type="GO" id="GO:0004252">
    <property type="term" value="F:serine-type endopeptidase activity"/>
    <property type="evidence" value="ECO:0007669"/>
    <property type="project" value="InterPro"/>
</dbReference>
<feature type="transmembrane region" description="Helical" evidence="6">
    <location>
        <begin position="139"/>
        <end position="157"/>
    </location>
</feature>
<dbReference type="PANTHER" id="PTHR43066">
    <property type="entry name" value="RHOMBOID-RELATED PROTEIN"/>
    <property type="match status" value="1"/>
</dbReference>
<dbReference type="Proteomes" id="UP000515819">
    <property type="component" value="Chromosome"/>
</dbReference>
<feature type="transmembrane region" description="Helical" evidence="6">
    <location>
        <begin position="106"/>
        <end position="127"/>
    </location>
</feature>
<evidence type="ECO:0000256" key="5">
    <source>
        <dbReference type="SAM" id="MobiDB-lite"/>
    </source>
</evidence>
<feature type="transmembrane region" description="Helical" evidence="6">
    <location>
        <begin position="200"/>
        <end position="216"/>
    </location>
</feature>
<feature type="transmembrane region" description="Helical" evidence="6">
    <location>
        <begin position="169"/>
        <end position="188"/>
    </location>
</feature>
<protein>
    <submittedName>
        <fullName evidence="8">Rhomboid family intramembrane serine protease</fullName>
    </submittedName>
</protein>
<feature type="region of interest" description="Disordered" evidence="5">
    <location>
        <begin position="1"/>
        <end position="33"/>
    </location>
</feature>
<dbReference type="GO" id="GO:0006508">
    <property type="term" value="P:proteolysis"/>
    <property type="evidence" value="ECO:0007669"/>
    <property type="project" value="UniProtKB-KW"/>
</dbReference>
<evidence type="ECO:0000256" key="3">
    <source>
        <dbReference type="ARBA" id="ARBA00022989"/>
    </source>
</evidence>
<dbReference type="InterPro" id="IPR022764">
    <property type="entry name" value="Peptidase_S54_rhomboid_dom"/>
</dbReference>
<keyword evidence="4 6" id="KW-0472">Membrane</keyword>
<dbReference type="GO" id="GO:0016020">
    <property type="term" value="C:membrane"/>
    <property type="evidence" value="ECO:0007669"/>
    <property type="project" value="UniProtKB-SubCell"/>
</dbReference>
<evidence type="ECO:0000256" key="4">
    <source>
        <dbReference type="ARBA" id="ARBA00023136"/>
    </source>
</evidence>
<dbReference type="Gene3D" id="1.20.1540.10">
    <property type="entry name" value="Rhomboid-like"/>
    <property type="match status" value="1"/>
</dbReference>
<evidence type="ECO:0000259" key="7">
    <source>
        <dbReference type="Pfam" id="PF01694"/>
    </source>
</evidence>
<proteinExistence type="predicted"/>
<evidence type="ECO:0000256" key="6">
    <source>
        <dbReference type="SAM" id="Phobius"/>
    </source>
</evidence>
<dbReference type="RefSeq" id="WP_118546240.1">
    <property type="nucleotide sequence ID" value="NZ_CP060632.1"/>
</dbReference>
<feature type="transmembrane region" description="Helical" evidence="6">
    <location>
        <begin position="222"/>
        <end position="240"/>
    </location>
</feature>
<organism evidence="8 9">
    <name type="scientific">Wujia chipingensis</name>
    <dbReference type="NCBI Taxonomy" id="2763670"/>
    <lineage>
        <taxon>Bacteria</taxon>
        <taxon>Bacillati</taxon>
        <taxon>Bacillota</taxon>
        <taxon>Clostridia</taxon>
        <taxon>Lachnospirales</taxon>
        <taxon>Lachnospiraceae</taxon>
        <taxon>Wujia</taxon>
    </lineage>
</organism>
<keyword evidence="2 6" id="KW-0812">Transmembrane</keyword>
<evidence type="ECO:0000256" key="1">
    <source>
        <dbReference type="ARBA" id="ARBA00004141"/>
    </source>
</evidence>
<reference evidence="8 9" key="1">
    <citation type="submission" date="2020-08" db="EMBL/GenBank/DDBJ databases">
        <authorList>
            <person name="Liu C."/>
            <person name="Sun Q."/>
        </authorList>
    </citation>
    <scope>NUCLEOTIDE SEQUENCE [LARGE SCALE GENOMIC DNA]</scope>
    <source>
        <strain evidence="8 9">NSJ-4</strain>
    </source>
</reference>